<keyword evidence="2" id="KW-1133">Transmembrane helix</keyword>
<name>A0A6C0IP27_9ZZZZ</name>
<evidence type="ECO:0000256" key="1">
    <source>
        <dbReference type="SAM" id="MobiDB-lite"/>
    </source>
</evidence>
<feature type="transmembrane region" description="Helical" evidence="2">
    <location>
        <begin position="207"/>
        <end position="229"/>
    </location>
</feature>
<sequence>MKDSPQNVKNNINTKEPFKEGKKGKKGKKILKKIAKKATNVTKKATTATKKVAKKVATVAKKAVSTVGDALKSLDLNKLIKDPIDKEVKKIFDGVKKFTDKTRDALKDATKVVEKALKKSVQDIESAITDDLKKGFDPSKGIDGVIKEFSNMVKFSKTIDRRFENVFVGVGSVFYGLGLTIEGIGKGIGLGFNQIGELFQYIGEFMFTYLVCIVKMLNNIWGCFFYYLVELFLQILYLPVRIMLYIAYAVFGVDLYERERQAFQGLYDMSYLMYKYTGYHFMYWPKPIREKCFVCVRLKTDTVSTKAAQVDEVFTKKLPGFMQQGIKLMQKSSKHFQEVGAYPNVKRAKDVK</sequence>
<organism evidence="3">
    <name type="scientific">viral metagenome</name>
    <dbReference type="NCBI Taxonomy" id="1070528"/>
    <lineage>
        <taxon>unclassified sequences</taxon>
        <taxon>metagenomes</taxon>
        <taxon>organismal metagenomes</taxon>
    </lineage>
</organism>
<feature type="region of interest" description="Disordered" evidence="1">
    <location>
        <begin position="1"/>
        <end position="29"/>
    </location>
</feature>
<keyword evidence="2" id="KW-0812">Transmembrane</keyword>
<protein>
    <recommendedName>
        <fullName evidence="4">Tail tape measure protein</fullName>
    </recommendedName>
</protein>
<evidence type="ECO:0000313" key="3">
    <source>
        <dbReference type="EMBL" id="QHT94245.1"/>
    </source>
</evidence>
<reference evidence="3" key="1">
    <citation type="journal article" date="2020" name="Nature">
        <title>Giant virus diversity and host interactions through global metagenomics.</title>
        <authorList>
            <person name="Schulz F."/>
            <person name="Roux S."/>
            <person name="Paez-Espino D."/>
            <person name="Jungbluth S."/>
            <person name="Walsh D.A."/>
            <person name="Denef V.J."/>
            <person name="McMahon K.D."/>
            <person name="Konstantinidis K.T."/>
            <person name="Eloe-Fadrosh E.A."/>
            <person name="Kyrpides N.C."/>
            <person name="Woyke T."/>
        </authorList>
    </citation>
    <scope>NUCLEOTIDE SEQUENCE</scope>
    <source>
        <strain evidence="3">GVMAG-M-3300024258-28</strain>
    </source>
</reference>
<keyword evidence="2" id="KW-0472">Membrane</keyword>
<dbReference type="AlphaFoldDB" id="A0A6C0IP27"/>
<evidence type="ECO:0000256" key="2">
    <source>
        <dbReference type="SAM" id="Phobius"/>
    </source>
</evidence>
<accession>A0A6C0IP27</accession>
<feature type="compositionally biased region" description="Polar residues" evidence="1">
    <location>
        <begin position="1"/>
        <end position="14"/>
    </location>
</feature>
<feature type="transmembrane region" description="Helical" evidence="2">
    <location>
        <begin position="235"/>
        <end position="256"/>
    </location>
</feature>
<proteinExistence type="predicted"/>
<dbReference type="EMBL" id="MN740217">
    <property type="protein sequence ID" value="QHT94245.1"/>
    <property type="molecule type" value="Genomic_DNA"/>
</dbReference>
<evidence type="ECO:0008006" key="4">
    <source>
        <dbReference type="Google" id="ProtNLM"/>
    </source>
</evidence>